<name>A0A932YVP2_9BACT</name>
<dbReference type="Gene3D" id="3.30.1060.10">
    <property type="entry name" value="Peptide methionine sulphoxide reductase MsrA"/>
    <property type="match status" value="1"/>
</dbReference>
<feature type="domain" description="Peptide methionine sulphoxide reductase MsrA" evidence="5">
    <location>
        <begin position="7"/>
        <end position="158"/>
    </location>
</feature>
<keyword evidence="1 4" id="KW-0560">Oxidoreductase</keyword>
<dbReference type="PANTHER" id="PTHR43774">
    <property type="entry name" value="PEPTIDE METHIONINE SULFOXIDE REDUCTASE"/>
    <property type="match status" value="1"/>
</dbReference>
<dbReference type="Pfam" id="PF01625">
    <property type="entry name" value="PMSR"/>
    <property type="match status" value="1"/>
</dbReference>
<comment type="catalytic activity">
    <reaction evidence="3 4">
        <text>[thioredoxin]-disulfide + L-methionine + H2O = L-methionine (S)-S-oxide + [thioredoxin]-dithiol</text>
        <dbReference type="Rhea" id="RHEA:19993"/>
        <dbReference type="Rhea" id="RHEA-COMP:10698"/>
        <dbReference type="Rhea" id="RHEA-COMP:10700"/>
        <dbReference type="ChEBI" id="CHEBI:15377"/>
        <dbReference type="ChEBI" id="CHEBI:29950"/>
        <dbReference type="ChEBI" id="CHEBI:50058"/>
        <dbReference type="ChEBI" id="CHEBI:57844"/>
        <dbReference type="ChEBI" id="CHEBI:58772"/>
        <dbReference type="EC" id="1.8.4.11"/>
    </reaction>
</comment>
<comment type="similarity">
    <text evidence="4">Belongs to the MsrA Met sulfoxide reductase family.</text>
</comment>
<gene>
    <name evidence="4 6" type="primary">msrA</name>
    <name evidence="6" type="ORF">HY474_01585</name>
</gene>
<organism evidence="6 7">
    <name type="scientific">Candidatus Sungiibacteriota bacterium</name>
    <dbReference type="NCBI Taxonomy" id="2750080"/>
    <lineage>
        <taxon>Bacteria</taxon>
        <taxon>Candidatus Sungiibacteriota</taxon>
    </lineage>
</organism>
<reference evidence="6" key="1">
    <citation type="submission" date="2020-07" db="EMBL/GenBank/DDBJ databases">
        <title>Huge and variable diversity of episymbiotic CPR bacteria and DPANN archaea in groundwater ecosystems.</title>
        <authorList>
            <person name="He C.Y."/>
            <person name="Keren R."/>
            <person name="Whittaker M."/>
            <person name="Farag I.F."/>
            <person name="Doudna J."/>
            <person name="Cate J.H.D."/>
            <person name="Banfield J.F."/>
        </authorList>
    </citation>
    <scope>NUCLEOTIDE SEQUENCE</scope>
    <source>
        <strain evidence="6">NC_groundwater_1226_Ag_S-0.1um_59_124</strain>
    </source>
</reference>
<dbReference type="GO" id="GO:0008113">
    <property type="term" value="F:peptide-methionine (S)-S-oxide reductase activity"/>
    <property type="evidence" value="ECO:0007669"/>
    <property type="project" value="UniProtKB-UniRule"/>
</dbReference>
<evidence type="ECO:0000256" key="1">
    <source>
        <dbReference type="ARBA" id="ARBA00023002"/>
    </source>
</evidence>
<comment type="function">
    <text evidence="4">Has an important function as a repair enzyme for proteins that have been inactivated by oxidation. Catalyzes the reversible oxidation-reduction of methionine sulfoxide in proteins to methionine.</text>
</comment>
<protein>
    <recommendedName>
        <fullName evidence="4">Peptide methionine sulfoxide reductase MsrA</fullName>
        <shortName evidence="4">Protein-methionine-S-oxide reductase</shortName>
        <ecNumber evidence="4">1.8.4.11</ecNumber>
    </recommendedName>
    <alternativeName>
        <fullName evidence="4">Peptide-methionine (S)-S-oxide reductase</fullName>
        <shortName evidence="4">Peptide Met(O) reductase</shortName>
    </alternativeName>
</protein>
<dbReference type="PANTHER" id="PTHR43774:SF1">
    <property type="entry name" value="PEPTIDE METHIONINE SULFOXIDE REDUCTASE MSRA 2"/>
    <property type="match status" value="1"/>
</dbReference>
<comment type="catalytic activity">
    <reaction evidence="2 4">
        <text>L-methionyl-[protein] + [thioredoxin]-disulfide + H2O = L-methionyl-(S)-S-oxide-[protein] + [thioredoxin]-dithiol</text>
        <dbReference type="Rhea" id="RHEA:14217"/>
        <dbReference type="Rhea" id="RHEA-COMP:10698"/>
        <dbReference type="Rhea" id="RHEA-COMP:10700"/>
        <dbReference type="Rhea" id="RHEA-COMP:12313"/>
        <dbReference type="Rhea" id="RHEA-COMP:12315"/>
        <dbReference type="ChEBI" id="CHEBI:15377"/>
        <dbReference type="ChEBI" id="CHEBI:16044"/>
        <dbReference type="ChEBI" id="CHEBI:29950"/>
        <dbReference type="ChEBI" id="CHEBI:44120"/>
        <dbReference type="ChEBI" id="CHEBI:50058"/>
        <dbReference type="EC" id="1.8.4.11"/>
    </reaction>
</comment>
<sequence>MPDRTETIVFGGGCFWCTEAVFLGLKGVIRVTPGYAGGHTENPTHEQVSTGRTGHAEVIGIEYDPMLIPFRKLLEVFFMAHDPTTVNRQGADVGEQYRSIILYTDERQRLNAESFIAELTAAKKFPNPIVTAIKPLERFWPAEEYHRDYYTRNPDAPYSQAVITPKMQKARQQFPELLPPND</sequence>
<evidence type="ECO:0000313" key="7">
    <source>
        <dbReference type="Proteomes" id="UP000704960"/>
    </source>
</evidence>
<dbReference type="HAMAP" id="MF_01401">
    <property type="entry name" value="MsrA"/>
    <property type="match status" value="1"/>
</dbReference>
<dbReference type="InterPro" id="IPR036509">
    <property type="entry name" value="Met_Sox_Rdtase_MsrA_sf"/>
</dbReference>
<dbReference type="SUPFAM" id="SSF55068">
    <property type="entry name" value="Peptide methionine sulfoxide reductase"/>
    <property type="match status" value="1"/>
</dbReference>
<dbReference type="Proteomes" id="UP000704960">
    <property type="component" value="Unassembled WGS sequence"/>
</dbReference>
<dbReference type="InterPro" id="IPR002569">
    <property type="entry name" value="Met_Sox_Rdtase_MsrA_dom"/>
</dbReference>
<evidence type="ECO:0000256" key="4">
    <source>
        <dbReference type="HAMAP-Rule" id="MF_01401"/>
    </source>
</evidence>
<proteinExistence type="inferred from homology"/>
<feature type="active site" evidence="4">
    <location>
        <position position="14"/>
    </location>
</feature>
<dbReference type="EMBL" id="JACQMJ010000007">
    <property type="protein sequence ID" value="MBI4132302.1"/>
    <property type="molecule type" value="Genomic_DNA"/>
</dbReference>
<accession>A0A932YVP2</accession>
<comment type="caution">
    <text evidence="6">The sequence shown here is derived from an EMBL/GenBank/DDBJ whole genome shotgun (WGS) entry which is preliminary data.</text>
</comment>
<evidence type="ECO:0000313" key="6">
    <source>
        <dbReference type="EMBL" id="MBI4132302.1"/>
    </source>
</evidence>
<evidence type="ECO:0000256" key="2">
    <source>
        <dbReference type="ARBA" id="ARBA00047806"/>
    </source>
</evidence>
<dbReference type="NCBIfam" id="TIGR00401">
    <property type="entry name" value="msrA"/>
    <property type="match status" value="1"/>
</dbReference>
<dbReference type="AlphaFoldDB" id="A0A932YVP2"/>
<evidence type="ECO:0000259" key="5">
    <source>
        <dbReference type="Pfam" id="PF01625"/>
    </source>
</evidence>
<evidence type="ECO:0000256" key="3">
    <source>
        <dbReference type="ARBA" id="ARBA00048782"/>
    </source>
</evidence>
<dbReference type="EC" id="1.8.4.11" evidence="4"/>